<dbReference type="Proteomes" id="UP000803844">
    <property type="component" value="Unassembled WGS sequence"/>
</dbReference>
<feature type="compositionally biased region" description="Polar residues" evidence="1">
    <location>
        <begin position="47"/>
        <end position="60"/>
    </location>
</feature>
<evidence type="ECO:0008006" key="4">
    <source>
        <dbReference type="Google" id="ProtNLM"/>
    </source>
</evidence>
<proteinExistence type="predicted"/>
<sequence>MACGSRVHQGNKLSYIAIPILSRNLPMKPPLSYIESGHNHPPPPLRMSSNLGHLQQQPGHNYSHPWPGVHHEAAGAHPGPIDQAGHPQNRPSWVMISLQDFISISEKLEEMNIHWPVHPYCHMAEGGPAGGYQHASPQVHPPPVNAALAMDRQQPPSVQATPYAGGHYYNMALPMMMNTPQPAFYNFGAAPAHLQPAHHQPHPPAANIQAVNEHAHRDTAQPVDNQEPLQPRRRRRRHRRQIQPYTEAEEETILSMMDAGRGPVSVANVLEGRTANAIQAKYWRMKGGDPRGAEKSRKKAAEAREDAASMVGTSGQEDESDR</sequence>
<reference evidence="2" key="1">
    <citation type="journal article" date="2020" name="Phytopathology">
        <title>Genome sequence of the chestnut blight fungus Cryphonectria parasitica EP155: A fundamental resource for an archetypical invasive plant pathogen.</title>
        <authorList>
            <person name="Crouch J.A."/>
            <person name="Dawe A."/>
            <person name="Aerts A."/>
            <person name="Barry K."/>
            <person name="Churchill A.C.L."/>
            <person name="Grimwood J."/>
            <person name="Hillman B."/>
            <person name="Milgroom M.G."/>
            <person name="Pangilinan J."/>
            <person name="Smith M."/>
            <person name="Salamov A."/>
            <person name="Schmutz J."/>
            <person name="Yadav J."/>
            <person name="Grigoriev I.V."/>
            <person name="Nuss D."/>
        </authorList>
    </citation>
    <scope>NUCLEOTIDE SEQUENCE</scope>
    <source>
        <strain evidence="2">EP155</strain>
    </source>
</reference>
<feature type="region of interest" description="Disordered" evidence="1">
    <location>
        <begin position="215"/>
        <end position="250"/>
    </location>
</feature>
<comment type="caution">
    <text evidence="2">The sequence shown here is derived from an EMBL/GenBank/DDBJ whole genome shotgun (WGS) entry which is preliminary data.</text>
</comment>
<dbReference type="RefSeq" id="XP_040781633.1">
    <property type="nucleotide sequence ID" value="XM_040925039.1"/>
</dbReference>
<protein>
    <recommendedName>
        <fullName evidence="4">Myb-like domain-containing protein</fullName>
    </recommendedName>
</protein>
<evidence type="ECO:0000256" key="1">
    <source>
        <dbReference type="SAM" id="MobiDB-lite"/>
    </source>
</evidence>
<feature type="region of interest" description="Disordered" evidence="1">
    <location>
        <begin position="281"/>
        <end position="322"/>
    </location>
</feature>
<accession>A0A9P5CUH6</accession>
<dbReference type="EMBL" id="MU032344">
    <property type="protein sequence ID" value="KAF3770672.1"/>
    <property type="molecule type" value="Genomic_DNA"/>
</dbReference>
<evidence type="ECO:0000313" key="3">
    <source>
        <dbReference type="Proteomes" id="UP000803844"/>
    </source>
</evidence>
<feature type="compositionally biased region" description="Basic residues" evidence="1">
    <location>
        <begin position="231"/>
        <end position="241"/>
    </location>
</feature>
<keyword evidence="3" id="KW-1185">Reference proteome</keyword>
<dbReference type="GeneID" id="63842168"/>
<dbReference type="AlphaFoldDB" id="A0A9P5CUH6"/>
<organism evidence="2 3">
    <name type="scientific">Cryphonectria parasitica (strain ATCC 38755 / EP155)</name>
    <dbReference type="NCBI Taxonomy" id="660469"/>
    <lineage>
        <taxon>Eukaryota</taxon>
        <taxon>Fungi</taxon>
        <taxon>Dikarya</taxon>
        <taxon>Ascomycota</taxon>
        <taxon>Pezizomycotina</taxon>
        <taxon>Sordariomycetes</taxon>
        <taxon>Sordariomycetidae</taxon>
        <taxon>Diaporthales</taxon>
        <taxon>Cryphonectriaceae</taxon>
        <taxon>Cryphonectria-Endothia species complex</taxon>
        <taxon>Cryphonectria</taxon>
    </lineage>
</organism>
<feature type="region of interest" description="Disordered" evidence="1">
    <location>
        <begin position="32"/>
        <end position="88"/>
    </location>
</feature>
<evidence type="ECO:0000313" key="2">
    <source>
        <dbReference type="EMBL" id="KAF3770672.1"/>
    </source>
</evidence>
<feature type="compositionally biased region" description="Basic and acidic residues" evidence="1">
    <location>
        <begin position="286"/>
        <end position="307"/>
    </location>
</feature>
<gene>
    <name evidence="2" type="ORF">M406DRAFT_67055</name>
</gene>
<name>A0A9P5CUH6_CRYP1</name>